<dbReference type="InterPro" id="IPR000315">
    <property type="entry name" value="Znf_B-box"/>
</dbReference>
<sequence>MAYSKSLCKEQVPLSCQLCEESSEIKWKCLQCDFLLCTKCQRLHKKVKSADQHNIIDIRGIAVHQQQAKDNLDFNNIPCEIHSGQNCCLFCETCNEVVCPLCIVKSHNKHDMIELADGFRMTVMALKTFNSELNVKLTDCVKGISKLSSLVSSEDVKYEREKKNILSRDKVLKDEVEMHTKKLLKELDLRRGHLEKSVNDADNQSQKINKDLEFRRESLTNALASVNTFDVFYAYKQETAARKQTIEPVNSRFKTLPQYEPGKLQIQETLHGKFITSGDEYSLEQYETKVIKQYRTGLVLVEFLNCCDDGILWIGCNEDNMIQKIQFSNELINIVHEKQVYFVGMALLPSGDLLISTAETNLKILSHTTGKITHSKYSVAPLVTGAVCVTGNDKIIVRSRKEGSVFPVTGTRQVVVMDTEGRIEKVYELYDNGKPIFTAPQRITADTENNIYVLDRLNTDKSGRIVALNTTKGVKWIYSGNPDINKGEVTFKPYDLVRTKLNNVITTDMDSAMIHVLNSSGQCIYYLNTINQLSIHRPYSLVIDNSGTLYIGCSPCQTDSIEAKIYTVQFSGF</sequence>
<dbReference type="Pfam" id="PF00643">
    <property type="entry name" value="zf-B_box"/>
    <property type="match status" value="1"/>
</dbReference>
<dbReference type="CDD" id="cd19756">
    <property type="entry name" value="Bbox2"/>
    <property type="match status" value="1"/>
</dbReference>
<keyword evidence="1" id="KW-0863">Zinc-finger</keyword>
<dbReference type="Gene3D" id="2.120.10.30">
    <property type="entry name" value="TolB, C-terminal domain"/>
    <property type="match status" value="1"/>
</dbReference>
<dbReference type="GO" id="GO:0061630">
    <property type="term" value="F:ubiquitin protein ligase activity"/>
    <property type="evidence" value="ECO:0007669"/>
    <property type="project" value="TreeGrafter"/>
</dbReference>
<dbReference type="PANTHER" id="PTHR25462:SF296">
    <property type="entry name" value="MEIOTIC P26, ISOFORM F"/>
    <property type="match status" value="1"/>
</dbReference>
<evidence type="ECO:0000259" key="2">
    <source>
        <dbReference type="PROSITE" id="PS50119"/>
    </source>
</evidence>
<dbReference type="Gene3D" id="3.30.160.60">
    <property type="entry name" value="Classic Zinc Finger"/>
    <property type="match status" value="1"/>
</dbReference>
<organism evidence="3 4">
    <name type="scientific">Mytilus edulis</name>
    <name type="common">Blue mussel</name>
    <dbReference type="NCBI Taxonomy" id="6550"/>
    <lineage>
        <taxon>Eukaryota</taxon>
        <taxon>Metazoa</taxon>
        <taxon>Spiralia</taxon>
        <taxon>Lophotrochozoa</taxon>
        <taxon>Mollusca</taxon>
        <taxon>Bivalvia</taxon>
        <taxon>Autobranchia</taxon>
        <taxon>Pteriomorphia</taxon>
        <taxon>Mytilida</taxon>
        <taxon>Mytiloidea</taxon>
        <taxon>Mytilidae</taxon>
        <taxon>Mytilinae</taxon>
        <taxon>Mytilus</taxon>
    </lineage>
</organism>
<keyword evidence="4" id="KW-1185">Reference proteome</keyword>
<protein>
    <recommendedName>
        <fullName evidence="2">B box-type domain-containing protein</fullName>
    </recommendedName>
</protein>
<dbReference type="PROSITE" id="PS50119">
    <property type="entry name" value="ZF_BBOX"/>
    <property type="match status" value="2"/>
</dbReference>
<feature type="domain" description="B box-type" evidence="2">
    <location>
        <begin position="74"/>
        <end position="115"/>
    </location>
</feature>
<feature type="domain" description="B box-type" evidence="2">
    <location>
        <begin position="11"/>
        <end position="58"/>
    </location>
</feature>
<dbReference type="SUPFAM" id="SSF57845">
    <property type="entry name" value="B-box zinc-binding domain"/>
    <property type="match status" value="1"/>
</dbReference>
<dbReference type="Proteomes" id="UP000683360">
    <property type="component" value="Unassembled WGS sequence"/>
</dbReference>
<gene>
    <name evidence="3" type="ORF">MEDL_4520</name>
</gene>
<dbReference type="PANTHER" id="PTHR25462">
    <property type="entry name" value="BONUS, ISOFORM C-RELATED"/>
    <property type="match status" value="1"/>
</dbReference>
<keyword evidence="1" id="KW-0862">Zinc</keyword>
<dbReference type="CDD" id="cd19757">
    <property type="entry name" value="Bbox1"/>
    <property type="match status" value="1"/>
</dbReference>
<dbReference type="OrthoDB" id="6105137at2759"/>
<name>A0A8S3Q1L9_MYTED</name>
<reference evidence="3" key="1">
    <citation type="submission" date="2021-03" db="EMBL/GenBank/DDBJ databases">
        <authorList>
            <person name="Bekaert M."/>
        </authorList>
    </citation>
    <scope>NUCLEOTIDE SEQUENCE</scope>
</reference>
<evidence type="ECO:0000313" key="4">
    <source>
        <dbReference type="Proteomes" id="UP000683360"/>
    </source>
</evidence>
<dbReference type="InterPro" id="IPR047153">
    <property type="entry name" value="TRIM45/56/19-like"/>
</dbReference>
<accession>A0A8S3Q1L9</accession>
<dbReference type="SUPFAM" id="SSF101898">
    <property type="entry name" value="NHL repeat"/>
    <property type="match status" value="1"/>
</dbReference>
<proteinExistence type="predicted"/>
<dbReference type="GO" id="GO:0008270">
    <property type="term" value="F:zinc ion binding"/>
    <property type="evidence" value="ECO:0007669"/>
    <property type="project" value="UniProtKB-KW"/>
</dbReference>
<dbReference type="EMBL" id="CAJPWZ010000285">
    <property type="protein sequence ID" value="CAG2189145.1"/>
    <property type="molecule type" value="Genomic_DNA"/>
</dbReference>
<evidence type="ECO:0000313" key="3">
    <source>
        <dbReference type="EMBL" id="CAG2189145.1"/>
    </source>
</evidence>
<evidence type="ECO:0000256" key="1">
    <source>
        <dbReference type="PROSITE-ProRule" id="PRU00024"/>
    </source>
</evidence>
<keyword evidence="1" id="KW-0479">Metal-binding</keyword>
<comment type="caution">
    <text evidence="3">The sequence shown here is derived from an EMBL/GenBank/DDBJ whole genome shotgun (WGS) entry which is preliminary data.</text>
</comment>
<dbReference type="InterPro" id="IPR011042">
    <property type="entry name" value="6-blade_b-propeller_TolB-like"/>
</dbReference>
<dbReference type="AlphaFoldDB" id="A0A8S3Q1L9"/>